<dbReference type="EMBL" id="AWXR01000002">
    <property type="protein sequence ID" value="ERM84784.1"/>
    <property type="molecule type" value="Genomic_DNA"/>
</dbReference>
<dbReference type="AlphaFoldDB" id="U5C4N4"/>
<organism evidence="1 2">
    <name type="scientific">Rhodonellum psychrophilum GCM71 = DSM 17998</name>
    <dbReference type="NCBI Taxonomy" id="1123057"/>
    <lineage>
        <taxon>Bacteria</taxon>
        <taxon>Pseudomonadati</taxon>
        <taxon>Bacteroidota</taxon>
        <taxon>Cytophagia</taxon>
        <taxon>Cytophagales</taxon>
        <taxon>Cytophagaceae</taxon>
        <taxon>Rhodonellum</taxon>
    </lineage>
</organism>
<dbReference type="Proteomes" id="UP000016843">
    <property type="component" value="Unassembled WGS sequence"/>
</dbReference>
<evidence type="ECO:0000313" key="2">
    <source>
        <dbReference type="Proteomes" id="UP000016843"/>
    </source>
</evidence>
<name>U5C4N4_9BACT</name>
<protein>
    <submittedName>
        <fullName evidence="1">Uncharacterized protein</fullName>
    </submittedName>
</protein>
<sequence length="66" mass="7478">MMSSKNVVKLKKVTGFGRNFHLSVFDRRLKNLGVDKRSIGLLKIGNVLIVFRKNFLTGKLLSFILA</sequence>
<proteinExistence type="predicted"/>
<evidence type="ECO:0000313" key="1">
    <source>
        <dbReference type="EMBL" id="ERM84784.1"/>
    </source>
</evidence>
<gene>
    <name evidence="1" type="ORF">P872_24045</name>
</gene>
<accession>U5C4N4</accession>
<reference evidence="1 2" key="1">
    <citation type="journal article" date="2013" name="Genome Announc.">
        <title>Draft Genome Sequence of the Psychrophilic and Alkaliphilic Rhodonellum psychrophilum Strain GCM71T.</title>
        <authorList>
            <person name="Hauptmann A.L."/>
            <person name="Glaring M.A."/>
            <person name="Hallin P.F."/>
            <person name="Prieme A."/>
            <person name="Stougaard P."/>
        </authorList>
    </citation>
    <scope>NUCLEOTIDE SEQUENCE [LARGE SCALE GENOMIC DNA]</scope>
    <source>
        <strain evidence="1 2">GCM71</strain>
    </source>
</reference>
<keyword evidence="2" id="KW-1185">Reference proteome</keyword>
<comment type="caution">
    <text evidence="1">The sequence shown here is derived from an EMBL/GenBank/DDBJ whole genome shotgun (WGS) entry which is preliminary data.</text>
</comment>